<evidence type="ECO:0000313" key="3">
    <source>
        <dbReference type="Proteomes" id="UP001530400"/>
    </source>
</evidence>
<sequence length="531" mass="61100">MIHRRYIVFIVPIALLFYTQLSHLFQLTTTGDFVDIGDHPWSATPTKAAAVHKHVVRNETKPLEDTDRIAFTGDANTKSQFVSADIETDDERVESCLAIKVHEKGHWRISSVNSSDVLDDIKVKQQYFPREIDWMKGFGLPPSFNKRQCNGTKNGEMYITGIGNQCGCDVSGFRPTYSAWVYAEGGIDVTVPQPWTLRLAQRLIKNNSTLCFAGDSIDLQLYQSIQRQIQRLGSLQQLHFNTSLNISIETREVPVNYNTQCGSIHAGLRPCGFKAMKSLKEMLFRSRYESDSDRVGVVRYIKFYGWSPWNVQFMEDCNIVIMNLGLHYDPRGEMLGKNYVPLLEDMYAAITYLSNFTSAKNGDNRIAIWRSALPQHFDTSDGNYDQKELQKSKVKACVPVKDPKSKQPYNQKYDEAFSHMCNQGLLHEINEHHLTCGGLWHTCIANVTSRDFYSVYNYWLRNNLTEEIEDFTKRQRNATVVGKILRWNIYDLFDQYNLHSEDNDCTHFCFVPRMFEAAFHRLDLLLSAFSG</sequence>
<proteinExistence type="predicted"/>
<reference evidence="2 3" key="1">
    <citation type="submission" date="2024-10" db="EMBL/GenBank/DDBJ databases">
        <title>Updated reference genomes for cyclostephanoid diatoms.</title>
        <authorList>
            <person name="Roberts W.R."/>
            <person name="Alverson A.J."/>
        </authorList>
    </citation>
    <scope>NUCLEOTIDE SEQUENCE [LARGE SCALE GENOMIC DNA]</scope>
    <source>
        <strain evidence="2 3">AJA010-31</strain>
    </source>
</reference>
<feature type="chain" id="PRO_5044773490" evidence="1">
    <location>
        <begin position="25"/>
        <end position="531"/>
    </location>
</feature>
<accession>A0ABD3QMK6</accession>
<evidence type="ECO:0000256" key="1">
    <source>
        <dbReference type="SAM" id="SignalP"/>
    </source>
</evidence>
<dbReference type="EMBL" id="JALLPJ020000144">
    <property type="protein sequence ID" value="KAL3801166.1"/>
    <property type="molecule type" value="Genomic_DNA"/>
</dbReference>
<gene>
    <name evidence="2" type="ORF">ACHAWO_002737</name>
</gene>
<organism evidence="2 3">
    <name type="scientific">Cyclotella atomus</name>
    <dbReference type="NCBI Taxonomy" id="382360"/>
    <lineage>
        <taxon>Eukaryota</taxon>
        <taxon>Sar</taxon>
        <taxon>Stramenopiles</taxon>
        <taxon>Ochrophyta</taxon>
        <taxon>Bacillariophyta</taxon>
        <taxon>Coscinodiscophyceae</taxon>
        <taxon>Thalassiosirophycidae</taxon>
        <taxon>Stephanodiscales</taxon>
        <taxon>Stephanodiscaceae</taxon>
        <taxon>Cyclotella</taxon>
    </lineage>
</organism>
<dbReference type="AlphaFoldDB" id="A0ABD3QMK6"/>
<protein>
    <submittedName>
        <fullName evidence="2">Uncharacterized protein</fullName>
    </submittedName>
</protein>
<keyword evidence="1" id="KW-0732">Signal</keyword>
<comment type="caution">
    <text evidence="2">The sequence shown here is derived from an EMBL/GenBank/DDBJ whole genome shotgun (WGS) entry which is preliminary data.</text>
</comment>
<keyword evidence="3" id="KW-1185">Reference proteome</keyword>
<dbReference type="Proteomes" id="UP001530400">
    <property type="component" value="Unassembled WGS sequence"/>
</dbReference>
<feature type="signal peptide" evidence="1">
    <location>
        <begin position="1"/>
        <end position="24"/>
    </location>
</feature>
<name>A0ABD3QMK6_9STRA</name>
<evidence type="ECO:0000313" key="2">
    <source>
        <dbReference type="EMBL" id="KAL3801166.1"/>
    </source>
</evidence>